<dbReference type="PRINTS" id="PR01400">
    <property type="entry name" value="TACYTOLYSIN"/>
</dbReference>
<evidence type="ECO:0000256" key="2">
    <source>
        <dbReference type="SAM" id="SignalP"/>
    </source>
</evidence>
<comment type="caution">
    <text evidence="3">The sequence shown here is derived from an EMBL/GenBank/DDBJ whole genome shotgun (WGS) entry which is preliminary data.</text>
</comment>
<dbReference type="InterPro" id="IPR036363">
    <property type="entry name" value="Thiol_cytolysin_ab_sf"/>
</dbReference>
<dbReference type="InterPro" id="IPR001869">
    <property type="entry name" value="Thiol_cytolysin"/>
</dbReference>
<dbReference type="Gene3D" id="3.30.1040.20">
    <property type="match status" value="1"/>
</dbReference>
<dbReference type="Proteomes" id="UP000276603">
    <property type="component" value="Unassembled WGS sequence"/>
</dbReference>
<evidence type="ECO:0000256" key="1">
    <source>
        <dbReference type="SAM" id="MobiDB-lite"/>
    </source>
</evidence>
<keyword evidence="4" id="KW-1185">Reference proteome</keyword>
<sequence length="536" mass="58272">MKTIIPKIKMMSILVLAISVSAITSCSKDESPVDPPPAEGGGENNGGENPGGEENENNLEDINSLITNLTYDPDALLNVQNTGSLVPDREETGSRNDNQGPTLGWVTECRISDYSLESNFDDVAILRPTNGVIFPGALVIGNDGMLDGAPDPLTLGRSAVTLSLDLPGIGEQGTIVVEDPTNSSVQSNIDNALEWWNANAYQEGYVNAANSSYQATTSYSSKQFSLDVGLNVEWASGSLASQFEYESSSTERTAAIVFKQVFYTVTMDTPSSAASVFAPDVTKEQAEAAFDSDTPPAYVSSVSYGRVIMVRMQTTEEDTSIELDAVLEYAGGYRAAGSLESKYDEVLRNSSVTVVTIGGNAEAASEAISLADINTGFGALNSVITGGNAVYSRNNPGVPIAYTIRYLKDNTLAKMGYTTDYTVEKCEPFRFQHKNIVVENESNYDSRFRFIYKLRGSNNELQTGYFVVNNDKRVSGSPPEGAYDVLVQFDLQNALLQWDRMGEFDLGYIRNEEDFRVFCSERDFIGFCKTISVEAN</sequence>
<reference evidence="3 4" key="1">
    <citation type="submission" date="2018-10" db="EMBL/GenBank/DDBJ databases">
        <title>Ulvibacterium marinum gen. nov., sp. nov., a novel marine bacterium of the family Flavobacteriaceae, isolated from a culture of the green alga Ulva prolifera.</title>
        <authorList>
            <person name="Zhang Z."/>
        </authorList>
    </citation>
    <scope>NUCLEOTIDE SEQUENCE [LARGE SCALE GENOMIC DNA]</scope>
    <source>
        <strain evidence="3 4">CCMM003</strain>
    </source>
</reference>
<dbReference type="SUPFAM" id="SSF56978">
    <property type="entry name" value="Perfringolysin"/>
    <property type="match status" value="1"/>
</dbReference>
<name>A0A3B0C6H0_9FLAO</name>
<dbReference type="Gene3D" id="3.90.840.10">
    <property type="entry name" value="Thiol-activated cytolysin superfamily/Thiol-activated cytolysin, alpha-beta domain"/>
    <property type="match status" value="1"/>
</dbReference>
<feature type="chain" id="PRO_5017351518" description="Thiol-activated cytolysin" evidence="2">
    <location>
        <begin position="23"/>
        <end position="536"/>
    </location>
</feature>
<protein>
    <recommendedName>
        <fullName evidence="5">Thiol-activated cytolysin</fullName>
    </recommendedName>
</protein>
<gene>
    <name evidence="3" type="ORF">D7Z94_09895</name>
</gene>
<feature type="compositionally biased region" description="Gly residues" evidence="1">
    <location>
        <begin position="39"/>
        <end position="50"/>
    </location>
</feature>
<dbReference type="PROSITE" id="PS51257">
    <property type="entry name" value="PROKAR_LIPOPROTEIN"/>
    <property type="match status" value="1"/>
</dbReference>
<dbReference type="AlphaFoldDB" id="A0A3B0C6H0"/>
<dbReference type="RefSeq" id="WP_120711399.1">
    <property type="nucleotide sequence ID" value="NZ_RBCJ01000002.1"/>
</dbReference>
<dbReference type="Gene3D" id="3.40.30.40">
    <property type="entry name" value="Perfringolysin"/>
    <property type="match status" value="1"/>
</dbReference>
<dbReference type="EMBL" id="RBCJ01000002">
    <property type="protein sequence ID" value="RKN81242.1"/>
    <property type="molecule type" value="Genomic_DNA"/>
</dbReference>
<dbReference type="GO" id="GO:0015485">
    <property type="term" value="F:cholesterol binding"/>
    <property type="evidence" value="ECO:0007669"/>
    <property type="project" value="InterPro"/>
</dbReference>
<evidence type="ECO:0000313" key="4">
    <source>
        <dbReference type="Proteomes" id="UP000276603"/>
    </source>
</evidence>
<dbReference type="Pfam" id="PF01289">
    <property type="entry name" value="Thiol_cytolysin"/>
    <property type="match status" value="1"/>
</dbReference>
<dbReference type="InterPro" id="IPR036359">
    <property type="entry name" value="Thiol_cytolysin_sf"/>
</dbReference>
<evidence type="ECO:0008006" key="5">
    <source>
        <dbReference type="Google" id="ProtNLM"/>
    </source>
</evidence>
<accession>A0A3B0C6H0</accession>
<proteinExistence type="predicted"/>
<organism evidence="3 4">
    <name type="scientific">Ulvibacterium marinum</name>
    <dbReference type="NCBI Taxonomy" id="2419782"/>
    <lineage>
        <taxon>Bacteria</taxon>
        <taxon>Pseudomonadati</taxon>
        <taxon>Bacteroidota</taxon>
        <taxon>Flavobacteriia</taxon>
        <taxon>Flavobacteriales</taxon>
        <taxon>Flavobacteriaceae</taxon>
        <taxon>Ulvibacterium</taxon>
    </lineage>
</organism>
<feature type="signal peptide" evidence="2">
    <location>
        <begin position="1"/>
        <end position="22"/>
    </location>
</feature>
<keyword evidence="2" id="KW-0732">Signal</keyword>
<evidence type="ECO:0000313" key="3">
    <source>
        <dbReference type="EMBL" id="RKN81242.1"/>
    </source>
</evidence>
<dbReference type="OrthoDB" id="662759at2"/>
<feature type="region of interest" description="Disordered" evidence="1">
    <location>
        <begin position="26"/>
        <end position="58"/>
    </location>
</feature>